<accession>H9B9G8</accession>
<proteinExistence type="evidence at transcript level"/>
<name>H9B9G8_EIMTE</name>
<dbReference type="AlphaFoldDB" id="H9B9G8"/>
<dbReference type="VEuPathDB" id="ToxoDB:ETH2_0819000"/>
<organism evidence="1">
    <name type="scientific">Eimeria tenella</name>
    <name type="common">Coccidian parasite</name>
    <dbReference type="NCBI Taxonomy" id="5802"/>
    <lineage>
        <taxon>Eukaryota</taxon>
        <taxon>Sar</taxon>
        <taxon>Alveolata</taxon>
        <taxon>Apicomplexa</taxon>
        <taxon>Conoidasida</taxon>
        <taxon>Coccidia</taxon>
        <taxon>Eucoccidiorida</taxon>
        <taxon>Eimeriorina</taxon>
        <taxon>Eimeriidae</taxon>
        <taxon>Eimeria</taxon>
    </lineage>
</organism>
<sequence>MPAGETNLRVASPTVLNSTEAAPFSTPGGAGNPCPGSLCSRRAQGFVEIRLFKGFGVVLASLVGAFLVMKCSRALSETETSPAAQRALANERHWYPVGMCGLLGADDSSTSEKVEGGGVETKAPLGLAGRTLGPFPVATAPQSFTVQALQAPAPPPGISLGAVSISQVGSASTAEEQPHIPFTFPSEEAPWFIAGPVRDEGLSGPFYGVPVGEPIPGPSQTGSYQGAPGHTPPLLFDQLSGVGGQFVRTSVLTSGQQSQIVQPAHVDGT</sequence>
<dbReference type="VEuPathDB" id="ToxoDB:ETH_00004710"/>
<reference evidence="1" key="1">
    <citation type="journal article" date="2012" name="BMC Genomics">
        <title>Characterisation of full-length cDNA sequences provides insights into the Eimeria tenella transcriptome.</title>
        <authorList>
            <person name="Amiruddin N."/>
            <person name="Lee X.W."/>
            <person name="Blake D.P."/>
            <person name="Suzuki Y."/>
            <person name="Tay Y.L."/>
            <person name="Lim L.S."/>
            <person name="Tomley F.M."/>
            <person name="Watanabe J."/>
            <person name="Sugimoto C."/>
            <person name="Wan K.L."/>
        </authorList>
    </citation>
    <scope>NUCLEOTIDE SEQUENCE</scope>
    <source>
        <strain evidence="1">Houghton</strain>
    </source>
</reference>
<protein>
    <submittedName>
        <fullName evidence="1">Uncharacterized protein</fullName>
    </submittedName>
</protein>
<dbReference type="EMBL" id="JN987405">
    <property type="protein sequence ID" value="AET50628.1"/>
    <property type="molecule type" value="mRNA"/>
</dbReference>
<evidence type="ECO:0000313" key="1">
    <source>
        <dbReference type="EMBL" id="AET50628.1"/>
    </source>
</evidence>